<evidence type="ECO:0000313" key="3">
    <source>
        <dbReference type="Proteomes" id="UP000735302"/>
    </source>
</evidence>
<dbReference type="EMBL" id="BLXT01005065">
    <property type="protein sequence ID" value="GFO19494.1"/>
    <property type="molecule type" value="Genomic_DNA"/>
</dbReference>
<dbReference type="PANTHER" id="PTHR46599">
    <property type="entry name" value="PIGGYBAC TRANSPOSABLE ELEMENT-DERIVED PROTEIN 4"/>
    <property type="match status" value="1"/>
</dbReference>
<reference evidence="2 3" key="1">
    <citation type="journal article" date="2021" name="Elife">
        <title>Chloroplast acquisition without the gene transfer in kleptoplastic sea slugs, Plakobranchus ocellatus.</title>
        <authorList>
            <person name="Maeda T."/>
            <person name="Takahashi S."/>
            <person name="Yoshida T."/>
            <person name="Shimamura S."/>
            <person name="Takaki Y."/>
            <person name="Nagai Y."/>
            <person name="Toyoda A."/>
            <person name="Suzuki Y."/>
            <person name="Arimoto A."/>
            <person name="Ishii H."/>
            <person name="Satoh N."/>
            <person name="Nishiyama T."/>
            <person name="Hasebe M."/>
            <person name="Maruyama T."/>
            <person name="Minagawa J."/>
            <person name="Obokata J."/>
            <person name="Shigenobu S."/>
        </authorList>
    </citation>
    <scope>NUCLEOTIDE SEQUENCE [LARGE SCALE GENOMIC DNA]</scope>
</reference>
<dbReference type="AlphaFoldDB" id="A0AAV4BKM8"/>
<comment type="caution">
    <text evidence="2">The sequence shown here is derived from an EMBL/GenBank/DDBJ whole genome shotgun (WGS) entry which is preliminary data.</text>
</comment>
<proteinExistence type="predicted"/>
<evidence type="ECO:0000313" key="2">
    <source>
        <dbReference type="EMBL" id="GFO19494.1"/>
    </source>
</evidence>
<dbReference type="InterPro" id="IPR029526">
    <property type="entry name" value="PGBD"/>
</dbReference>
<organism evidence="2 3">
    <name type="scientific">Plakobranchus ocellatus</name>
    <dbReference type="NCBI Taxonomy" id="259542"/>
    <lineage>
        <taxon>Eukaryota</taxon>
        <taxon>Metazoa</taxon>
        <taxon>Spiralia</taxon>
        <taxon>Lophotrochozoa</taxon>
        <taxon>Mollusca</taxon>
        <taxon>Gastropoda</taxon>
        <taxon>Heterobranchia</taxon>
        <taxon>Euthyneura</taxon>
        <taxon>Panpulmonata</taxon>
        <taxon>Sacoglossa</taxon>
        <taxon>Placobranchoidea</taxon>
        <taxon>Plakobranchidae</taxon>
        <taxon>Plakobranchus</taxon>
    </lineage>
</organism>
<feature type="domain" description="PiggyBac transposable element-derived protein" evidence="1">
    <location>
        <begin position="50"/>
        <end position="119"/>
    </location>
</feature>
<keyword evidence="3" id="KW-1185">Reference proteome</keyword>
<dbReference type="Pfam" id="PF13843">
    <property type="entry name" value="DDE_Tnp_1_7"/>
    <property type="match status" value="1"/>
</dbReference>
<name>A0AAV4BKM8_9GAST</name>
<dbReference type="Proteomes" id="UP000735302">
    <property type="component" value="Unassembled WGS sequence"/>
</dbReference>
<accession>A0AAV4BKM8</accession>
<dbReference type="PANTHER" id="PTHR46599:SF3">
    <property type="entry name" value="PIGGYBAC TRANSPOSABLE ELEMENT-DERIVED PROTEIN 4"/>
    <property type="match status" value="1"/>
</dbReference>
<protein>
    <submittedName>
        <fullName evidence="2">PiggyBac transposable element-derived protein 4-like</fullName>
    </submittedName>
</protein>
<sequence>MLNPSSTSPFSGKMSGAIISLLRQIVMQRPRTHPQDVTVLEMKGFIDPVTPDRLAKLRPMLTYLNEKFQPVYIPYGDMTIDKSMVKFKGRLGFQQCMPAKPIKCGIKVWCLAESSTGYMDSGLYHSGICAAETVRLNRKFLPKDLLPKAVRLEKHQFHVAQAQQLMHTIWMDTKAVIQLPLPYIDWHSEP</sequence>
<evidence type="ECO:0000259" key="1">
    <source>
        <dbReference type="Pfam" id="PF13843"/>
    </source>
</evidence>
<gene>
    <name evidence="2" type="ORF">PoB_004599900</name>
</gene>